<comment type="caution">
    <text evidence="1">The sequence shown here is derived from an EMBL/GenBank/DDBJ whole genome shotgun (WGS) entry which is preliminary data.</text>
</comment>
<dbReference type="EMBL" id="BAABBU010000012">
    <property type="protein sequence ID" value="GAA4132165.1"/>
    <property type="molecule type" value="Genomic_DNA"/>
</dbReference>
<evidence type="ECO:0000313" key="1">
    <source>
        <dbReference type="EMBL" id="GAA4132165.1"/>
    </source>
</evidence>
<accession>A0ABP7Y7Y6</accession>
<gene>
    <name evidence="1" type="ORF">GCM10022285_22290</name>
</gene>
<evidence type="ECO:0000313" key="2">
    <source>
        <dbReference type="Proteomes" id="UP001501845"/>
    </source>
</evidence>
<organism evidence="1 2">
    <name type="scientific">Streptomyces tunisiensis</name>
    <dbReference type="NCBI Taxonomy" id="948699"/>
    <lineage>
        <taxon>Bacteria</taxon>
        <taxon>Bacillati</taxon>
        <taxon>Actinomycetota</taxon>
        <taxon>Actinomycetes</taxon>
        <taxon>Kitasatosporales</taxon>
        <taxon>Streptomycetaceae</taxon>
        <taxon>Streptomyces</taxon>
    </lineage>
</organism>
<name>A0ABP7Y7Y6_9ACTN</name>
<protein>
    <submittedName>
        <fullName evidence="1">Uncharacterized protein</fullName>
    </submittedName>
</protein>
<reference evidence="2" key="1">
    <citation type="journal article" date="2019" name="Int. J. Syst. Evol. Microbiol.">
        <title>The Global Catalogue of Microorganisms (GCM) 10K type strain sequencing project: providing services to taxonomists for standard genome sequencing and annotation.</title>
        <authorList>
            <consortium name="The Broad Institute Genomics Platform"/>
            <consortium name="The Broad Institute Genome Sequencing Center for Infectious Disease"/>
            <person name="Wu L."/>
            <person name="Ma J."/>
        </authorList>
    </citation>
    <scope>NUCLEOTIDE SEQUENCE [LARGE SCALE GENOMIC DNA]</scope>
    <source>
        <strain evidence="2">JCM 17589</strain>
    </source>
</reference>
<keyword evidence="2" id="KW-1185">Reference proteome</keyword>
<proteinExistence type="predicted"/>
<dbReference type="Proteomes" id="UP001501845">
    <property type="component" value="Unassembled WGS sequence"/>
</dbReference>
<sequence>METGQPFVMPGLFGNTWEHGALSAARFGPYLPSRACIVPRPKKSGNLAGVAGAATNATALFAR</sequence>